<feature type="transmembrane region" description="Helical" evidence="1">
    <location>
        <begin position="6"/>
        <end position="26"/>
    </location>
</feature>
<proteinExistence type="predicted"/>
<accession>A0A915HIT2</accession>
<dbReference type="WBParaSite" id="nRc.2.0.1.t01236-RA">
    <property type="protein sequence ID" value="nRc.2.0.1.t01236-RA"/>
    <property type="gene ID" value="nRc.2.0.1.g01236"/>
</dbReference>
<sequence length="88" mass="9811">MLDLSTPIMFTAVSFGITVFCLCLCCNRELACLWNYARKKNHAMASNMNGAENGRRSAIEAVNMSNDNGDGVFRYDNVECFDLIECTV</sequence>
<keyword evidence="1" id="KW-0812">Transmembrane</keyword>
<organism evidence="2 3">
    <name type="scientific">Romanomermis culicivorax</name>
    <name type="common">Nematode worm</name>
    <dbReference type="NCBI Taxonomy" id="13658"/>
    <lineage>
        <taxon>Eukaryota</taxon>
        <taxon>Metazoa</taxon>
        <taxon>Ecdysozoa</taxon>
        <taxon>Nematoda</taxon>
        <taxon>Enoplea</taxon>
        <taxon>Dorylaimia</taxon>
        <taxon>Mermithida</taxon>
        <taxon>Mermithoidea</taxon>
        <taxon>Mermithidae</taxon>
        <taxon>Romanomermis</taxon>
    </lineage>
</organism>
<keyword evidence="1" id="KW-1133">Transmembrane helix</keyword>
<dbReference type="Proteomes" id="UP000887565">
    <property type="component" value="Unplaced"/>
</dbReference>
<reference evidence="3" key="1">
    <citation type="submission" date="2022-11" db="UniProtKB">
        <authorList>
            <consortium name="WormBaseParasite"/>
        </authorList>
    </citation>
    <scope>IDENTIFICATION</scope>
</reference>
<name>A0A915HIT2_ROMCU</name>
<keyword evidence="2" id="KW-1185">Reference proteome</keyword>
<protein>
    <submittedName>
        <fullName evidence="3">Uncharacterized protein</fullName>
    </submittedName>
</protein>
<dbReference type="AlphaFoldDB" id="A0A915HIT2"/>
<evidence type="ECO:0000313" key="3">
    <source>
        <dbReference type="WBParaSite" id="nRc.2.0.1.t01236-RA"/>
    </source>
</evidence>
<evidence type="ECO:0000256" key="1">
    <source>
        <dbReference type="SAM" id="Phobius"/>
    </source>
</evidence>
<keyword evidence="1" id="KW-0472">Membrane</keyword>
<evidence type="ECO:0000313" key="2">
    <source>
        <dbReference type="Proteomes" id="UP000887565"/>
    </source>
</evidence>